<dbReference type="KEGG" id="lbc:LACBIDRAFT_332034"/>
<feature type="compositionally biased region" description="Polar residues" evidence="1">
    <location>
        <begin position="525"/>
        <end position="534"/>
    </location>
</feature>
<feature type="compositionally biased region" description="Low complexity" evidence="1">
    <location>
        <begin position="253"/>
        <end position="268"/>
    </location>
</feature>
<dbReference type="GeneID" id="6082203"/>
<feature type="compositionally biased region" description="Basic and acidic residues" evidence="1">
    <location>
        <begin position="596"/>
        <end position="605"/>
    </location>
</feature>
<dbReference type="Proteomes" id="UP000001194">
    <property type="component" value="Unassembled WGS sequence"/>
</dbReference>
<protein>
    <submittedName>
        <fullName evidence="2">Predicted protein</fullName>
    </submittedName>
</protein>
<feature type="region of interest" description="Disordered" evidence="1">
    <location>
        <begin position="220"/>
        <end position="268"/>
    </location>
</feature>
<feature type="region of interest" description="Disordered" evidence="1">
    <location>
        <begin position="377"/>
        <end position="401"/>
    </location>
</feature>
<sequence length="617" mass="66142">MFSLVAQLSDSPQAPSPLQILQAATHDRLMQSGNAAYQNLLLRNTSLEAEAQALRSAYTQLISSQSTSSSRLSKATHKVYQHEDYPNVTIWTAQDWQVHPKNKKNDEAGIHQVSTNQTSKKPNAPRASMYYIQKEDSSSVTEIEAGQICTQVRLVWEALHTRGIAPDRWGRMYAFRKYLWFGEGDWKAQRLAINTYPGWARGRGLLKGRVKTEAKEEPIGENLVGESIQHKTKKHKDPPTPTSTPKPEKLMKTPASLSTNTTTGTTMPVANTDGLFDVTIPSIDPMPLTQPAVGHPTALLSTIDITTLSVDPMPVTQPAVVPTAPLSTTDVTTASVDPMTVSTIAPMTPAVLAAPTSLSRPTSPLAKVDQVTTPVSPVLLPMGPSTTTSVTGTPITSKSTPASPLALVTTVENPLTHVVAIDSTSVVTTTLAMAAHVPDNIGNNATPPGLPSPIVTQTPPSPIQNVASDSSPLPVVELARVTASQPLKIKLKLLNPLSKSLVPVPASGEPGAERLSSASRVSSSDPTPAQPLSSNVVNTIPAATAAGPWFRFQPNSNSEINLFGRHFCKDSAQKVSCKEVTDVFNNLSEEKKTWADQRAENLTAKKERRKQGAGSYT</sequence>
<dbReference type="HOGENOM" id="CLU_442833_0_0_1"/>
<keyword evidence="3" id="KW-1185">Reference proteome</keyword>
<evidence type="ECO:0000313" key="2">
    <source>
        <dbReference type="EMBL" id="EDR02844.1"/>
    </source>
</evidence>
<feature type="region of interest" description="Disordered" evidence="1">
    <location>
        <begin position="505"/>
        <end position="534"/>
    </location>
</feature>
<gene>
    <name evidence="2" type="ORF">LACBIDRAFT_332034</name>
</gene>
<feature type="region of interest" description="Disordered" evidence="1">
    <location>
        <begin position="596"/>
        <end position="617"/>
    </location>
</feature>
<organism evidence="3">
    <name type="scientific">Laccaria bicolor (strain S238N-H82 / ATCC MYA-4686)</name>
    <name type="common">Bicoloured deceiver</name>
    <name type="synonym">Laccaria laccata var. bicolor</name>
    <dbReference type="NCBI Taxonomy" id="486041"/>
    <lineage>
        <taxon>Eukaryota</taxon>
        <taxon>Fungi</taxon>
        <taxon>Dikarya</taxon>
        <taxon>Basidiomycota</taxon>
        <taxon>Agaricomycotina</taxon>
        <taxon>Agaricomycetes</taxon>
        <taxon>Agaricomycetidae</taxon>
        <taxon>Agaricales</taxon>
        <taxon>Agaricineae</taxon>
        <taxon>Hydnangiaceae</taxon>
        <taxon>Laccaria</taxon>
    </lineage>
</organism>
<reference evidence="2 3" key="1">
    <citation type="journal article" date="2008" name="Nature">
        <title>The genome of Laccaria bicolor provides insights into mycorrhizal symbiosis.</title>
        <authorList>
            <person name="Martin F."/>
            <person name="Aerts A."/>
            <person name="Ahren D."/>
            <person name="Brun A."/>
            <person name="Danchin E.G.J."/>
            <person name="Duchaussoy F."/>
            <person name="Gibon J."/>
            <person name="Kohler A."/>
            <person name="Lindquist E."/>
            <person name="Pereda V."/>
            <person name="Salamov A."/>
            <person name="Shapiro H.J."/>
            <person name="Wuyts J."/>
            <person name="Blaudez D."/>
            <person name="Buee M."/>
            <person name="Brokstein P."/>
            <person name="Canbaeck B."/>
            <person name="Cohen D."/>
            <person name="Courty P.E."/>
            <person name="Coutinho P.M."/>
            <person name="Delaruelle C."/>
            <person name="Detter J.C."/>
            <person name="Deveau A."/>
            <person name="DiFazio S."/>
            <person name="Duplessis S."/>
            <person name="Fraissinet-Tachet L."/>
            <person name="Lucic E."/>
            <person name="Frey-Klett P."/>
            <person name="Fourrey C."/>
            <person name="Feussner I."/>
            <person name="Gay G."/>
            <person name="Grimwood J."/>
            <person name="Hoegger P.J."/>
            <person name="Jain P."/>
            <person name="Kilaru S."/>
            <person name="Labbe J."/>
            <person name="Lin Y.C."/>
            <person name="Legue V."/>
            <person name="Le Tacon F."/>
            <person name="Marmeisse R."/>
            <person name="Melayah D."/>
            <person name="Montanini B."/>
            <person name="Muratet M."/>
            <person name="Nehls U."/>
            <person name="Niculita-Hirzel H."/>
            <person name="Oudot-Le Secq M.P."/>
            <person name="Peter M."/>
            <person name="Quesneville H."/>
            <person name="Rajashekar B."/>
            <person name="Reich M."/>
            <person name="Rouhier N."/>
            <person name="Schmutz J."/>
            <person name="Yin T."/>
            <person name="Chalot M."/>
            <person name="Henrissat B."/>
            <person name="Kuees U."/>
            <person name="Lucas S."/>
            <person name="Van de Peer Y."/>
            <person name="Podila G.K."/>
            <person name="Polle A."/>
            <person name="Pukkila P.J."/>
            <person name="Richardson P.M."/>
            <person name="Rouze P."/>
            <person name="Sanders I.R."/>
            <person name="Stajich J.E."/>
            <person name="Tunlid A."/>
            <person name="Tuskan G."/>
            <person name="Grigoriev I.V."/>
        </authorList>
    </citation>
    <scope>NUCLEOTIDE SEQUENCE [LARGE SCALE GENOMIC DNA]</scope>
    <source>
        <strain evidence="3">S238N-H82 / ATCC MYA-4686</strain>
    </source>
</reference>
<feature type="compositionally biased region" description="Low complexity" evidence="1">
    <location>
        <begin position="383"/>
        <end position="397"/>
    </location>
</feature>
<evidence type="ECO:0000256" key="1">
    <source>
        <dbReference type="SAM" id="MobiDB-lite"/>
    </source>
</evidence>
<dbReference type="RefSeq" id="XP_001886554.1">
    <property type="nucleotide sequence ID" value="XM_001886519.1"/>
</dbReference>
<name>B0DRC4_LACBS</name>
<accession>B0DRC4</accession>
<dbReference type="EMBL" id="DS547128">
    <property type="protein sequence ID" value="EDR02844.1"/>
    <property type="molecule type" value="Genomic_DNA"/>
</dbReference>
<proteinExistence type="predicted"/>
<dbReference type="AlphaFoldDB" id="B0DRC4"/>
<dbReference type="OrthoDB" id="3069144at2759"/>
<dbReference type="InParanoid" id="B0DRC4"/>
<evidence type="ECO:0000313" key="3">
    <source>
        <dbReference type="Proteomes" id="UP000001194"/>
    </source>
</evidence>